<comment type="caution">
    <text evidence="1">The sequence shown here is derived from an EMBL/GenBank/DDBJ whole genome shotgun (WGS) entry which is preliminary data.</text>
</comment>
<sequence length="444" mass="49650">MTNESPILGVLLGDLSFQPIPPLLLLLNIRRINPMPPRNTPKFEPHGYDSEETSSNRFVVSYDVMERIRLPDIRCLPKSTPSVSRDTPVVDVTGLSPDPLILSPTPKYCGDDPNALNIPALADEANRGVDSDALQLRGTTVAQTDTSIATSSFDKPLFSTCDKSSIKEICRDVENLNASISDIVHQIIRDSGLTRYQIMSAASPAQLAINSPRNEDCPLVALVLQYRDYAEKPEMRLRLLDALLHDIVIGFVYDHVQGNLAKKVFGDEHTAINKLIQRIEKKQPYQAAQWWRSTAYTALSPPPHKVLNGLAKKLLGELNTRLPSVLSLRDRRQRYLIQRKGFDPLPHLQDIIHTAVRIVMKINGDILSERLELTRVPKFSLMCEDLFIISHSFEVKQDGPRRGGRGGRNRPRVLGAAGFGLVGFREGSQQKNYIRPNVTLGIFN</sequence>
<reference evidence="1" key="1">
    <citation type="submission" date="2020-11" db="EMBL/GenBank/DDBJ databases">
        <authorList>
            <consortium name="DOE Joint Genome Institute"/>
            <person name="Ahrendt S."/>
            <person name="Riley R."/>
            <person name="Andreopoulos W."/>
            <person name="Labutti K."/>
            <person name="Pangilinan J."/>
            <person name="Ruiz-Duenas F.J."/>
            <person name="Barrasa J.M."/>
            <person name="Sanchez-Garcia M."/>
            <person name="Camarero S."/>
            <person name="Miyauchi S."/>
            <person name="Serrano A."/>
            <person name="Linde D."/>
            <person name="Babiker R."/>
            <person name="Drula E."/>
            <person name="Ayuso-Fernandez I."/>
            <person name="Pacheco R."/>
            <person name="Padilla G."/>
            <person name="Ferreira P."/>
            <person name="Barriuso J."/>
            <person name="Kellner H."/>
            <person name="Castanera R."/>
            <person name="Alfaro M."/>
            <person name="Ramirez L."/>
            <person name="Pisabarro A.G."/>
            <person name="Kuo A."/>
            <person name="Tritt A."/>
            <person name="Lipzen A."/>
            <person name="He G."/>
            <person name="Yan M."/>
            <person name="Ng V."/>
            <person name="Cullen D."/>
            <person name="Martin F."/>
            <person name="Rosso M.-N."/>
            <person name="Henrissat B."/>
            <person name="Hibbett D."/>
            <person name="Martinez A.T."/>
            <person name="Grigoriev I.V."/>
        </authorList>
    </citation>
    <scope>NUCLEOTIDE SEQUENCE</scope>
    <source>
        <strain evidence="1">MF-IS2</strain>
    </source>
</reference>
<proteinExistence type="predicted"/>
<keyword evidence="2" id="KW-1185">Reference proteome</keyword>
<dbReference type="OrthoDB" id="10576240at2759"/>
<name>A0A9P5X330_9AGAR</name>
<evidence type="ECO:0000313" key="2">
    <source>
        <dbReference type="Proteomes" id="UP000807342"/>
    </source>
</evidence>
<protein>
    <submittedName>
        <fullName evidence="1">Uncharacterized protein</fullName>
    </submittedName>
</protein>
<accession>A0A9P5X330</accession>
<dbReference type="EMBL" id="MU151627">
    <property type="protein sequence ID" value="KAF9442467.1"/>
    <property type="molecule type" value="Genomic_DNA"/>
</dbReference>
<gene>
    <name evidence="1" type="ORF">P691DRAFT_789407</name>
</gene>
<evidence type="ECO:0000313" key="1">
    <source>
        <dbReference type="EMBL" id="KAF9442467.1"/>
    </source>
</evidence>
<dbReference type="Proteomes" id="UP000807342">
    <property type="component" value="Unassembled WGS sequence"/>
</dbReference>
<organism evidence="1 2">
    <name type="scientific">Macrolepiota fuliginosa MF-IS2</name>
    <dbReference type="NCBI Taxonomy" id="1400762"/>
    <lineage>
        <taxon>Eukaryota</taxon>
        <taxon>Fungi</taxon>
        <taxon>Dikarya</taxon>
        <taxon>Basidiomycota</taxon>
        <taxon>Agaricomycotina</taxon>
        <taxon>Agaricomycetes</taxon>
        <taxon>Agaricomycetidae</taxon>
        <taxon>Agaricales</taxon>
        <taxon>Agaricineae</taxon>
        <taxon>Agaricaceae</taxon>
        <taxon>Macrolepiota</taxon>
    </lineage>
</organism>
<dbReference type="AlphaFoldDB" id="A0A9P5X330"/>